<organism evidence="3 4">
    <name type="scientific">Parathielavia hyrcaniae</name>
    <dbReference type="NCBI Taxonomy" id="113614"/>
    <lineage>
        <taxon>Eukaryota</taxon>
        <taxon>Fungi</taxon>
        <taxon>Dikarya</taxon>
        <taxon>Ascomycota</taxon>
        <taxon>Pezizomycotina</taxon>
        <taxon>Sordariomycetes</taxon>
        <taxon>Sordariomycetidae</taxon>
        <taxon>Sordariales</taxon>
        <taxon>Chaetomiaceae</taxon>
        <taxon>Parathielavia</taxon>
    </lineage>
</organism>
<keyword evidence="1" id="KW-0732">Signal</keyword>
<keyword evidence="4" id="KW-1185">Reference proteome</keyword>
<name>A0AAN6PXN0_9PEZI</name>
<evidence type="ECO:0000313" key="4">
    <source>
        <dbReference type="Proteomes" id="UP001305647"/>
    </source>
</evidence>
<dbReference type="Proteomes" id="UP001305647">
    <property type="component" value="Unassembled WGS sequence"/>
</dbReference>
<dbReference type="SUPFAM" id="SSF52266">
    <property type="entry name" value="SGNH hydrolase"/>
    <property type="match status" value="1"/>
</dbReference>
<dbReference type="InterPro" id="IPR036514">
    <property type="entry name" value="SGNH_hydro_sf"/>
</dbReference>
<evidence type="ECO:0000313" key="3">
    <source>
        <dbReference type="EMBL" id="KAK4099834.1"/>
    </source>
</evidence>
<dbReference type="AlphaFoldDB" id="A0AAN6PXN0"/>
<dbReference type="PANTHER" id="PTHR37981">
    <property type="entry name" value="LIPASE 2"/>
    <property type="match status" value="1"/>
</dbReference>
<feature type="non-terminal residue" evidence="3">
    <location>
        <position position="283"/>
    </location>
</feature>
<accession>A0AAN6PXN0</accession>
<evidence type="ECO:0000256" key="1">
    <source>
        <dbReference type="SAM" id="SignalP"/>
    </source>
</evidence>
<reference evidence="3" key="2">
    <citation type="submission" date="2023-05" db="EMBL/GenBank/DDBJ databases">
        <authorList>
            <consortium name="Lawrence Berkeley National Laboratory"/>
            <person name="Steindorff A."/>
            <person name="Hensen N."/>
            <person name="Bonometti L."/>
            <person name="Westerberg I."/>
            <person name="Brannstrom I.O."/>
            <person name="Guillou S."/>
            <person name="Cros-Aarteil S."/>
            <person name="Calhoun S."/>
            <person name="Haridas S."/>
            <person name="Kuo A."/>
            <person name="Mondo S."/>
            <person name="Pangilinan J."/>
            <person name="Riley R."/>
            <person name="Labutti K."/>
            <person name="Andreopoulos B."/>
            <person name="Lipzen A."/>
            <person name="Chen C."/>
            <person name="Yanf M."/>
            <person name="Daum C."/>
            <person name="Ng V."/>
            <person name="Clum A."/>
            <person name="Ohm R."/>
            <person name="Martin F."/>
            <person name="Silar P."/>
            <person name="Natvig D."/>
            <person name="Lalanne C."/>
            <person name="Gautier V."/>
            <person name="Ament-Velasquez S.L."/>
            <person name="Kruys A."/>
            <person name="Hutchinson M.I."/>
            <person name="Powell A.J."/>
            <person name="Barry K."/>
            <person name="Miller A.N."/>
            <person name="Grigoriev I.V."/>
            <person name="Debuchy R."/>
            <person name="Gladieux P."/>
            <person name="Thoren M.H."/>
            <person name="Johannesson H."/>
        </authorList>
    </citation>
    <scope>NUCLEOTIDE SEQUENCE</scope>
    <source>
        <strain evidence="3">CBS 757.83</strain>
    </source>
</reference>
<dbReference type="CDD" id="cd01823">
    <property type="entry name" value="SEST_like"/>
    <property type="match status" value="1"/>
</dbReference>
<sequence>MRPTAILLSLFLPITLGQVIQGGWTAFGDSYAAGIGAGNKHASDTGDCRRRANAYPNQVQTDGSLAGGMNVEFSFQACSSAKIAEVQSQIATFRDGPEQLRGFATISVGGNDAGFSEVIEACLVRAKFGSPSCDSVIEAKTAAVKSDDMRQNLEDAYRAILDAAKAPGKMITSFRLVVTGYARFFNEETTDCNNKHISFWGLLEPNKQYLTVGRRQALNKLVTDMNEVVKAAAETVSKESEFGQVVFVPIDDLFEGHRFCEPGATEPDNKNPNTWFFLLQGRD</sequence>
<comment type="caution">
    <text evidence="3">The sequence shown here is derived from an EMBL/GenBank/DDBJ whole genome shotgun (WGS) entry which is preliminary data.</text>
</comment>
<feature type="chain" id="PRO_5042991191" evidence="1">
    <location>
        <begin position="18"/>
        <end position="283"/>
    </location>
</feature>
<dbReference type="InterPro" id="IPR013830">
    <property type="entry name" value="SGNH_hydro"/>
</dbReference>
<dbReference type="GO" id="GO:0006629">
    <property type="term" value="P:lipid metabolic process"/>
    <property type="evidence" value="ECO:0007669"/>
    <property type="project" value="TreeGrafter"/>
</dbReference>
<proteinExistence type="predicted"/>
<reference evidence="3" key="1">
    <citation type="journal article" date="2023" name="Mol. Phylogenet. Evol.">
        <title>Genome-scale phylogeny and comparative genomics of the fungal order Sordariales.</title>
        <authorList>
            <person name="Hensen N."/>
            <person name="Bonometti L."/>
            <person name="Westerberg I."/>
            <person name="Brannstrom I.O."/>
            <person name="Guillou S."/>
            <person name="Cros-Aarteil S."/>
            <person name="Calhoun S."/>
            <person name="Haridas S."/>
            <person name="Kuo A."/>
            <person name="Mondo S."/>
            <person name="Pangilinan J."/>
            <person name="Riley R."/>
            <person name="LaButti K."/>
            <person name="Andreopoulos B."/>
            <person name="Lipzen A."/>
            <person name="Chen C."/>
            <person name="Yan M."/>
            <person name="Daum C."/>
            <person name="Ng V."/>
            <person name="Clum A."/>
            <person name="Steindorff A."/>
            <person name="Ohm R.A."/>
            <person name="Martin F."/>
            <person name="Silar P."/>
            <person name="Natvig D.O."/>
            <person name="Lalanne C."/>
            <person name="Gautier V."/>
            <person name="Ament-Velasquez S.L."/>
            <person name="Kruys A."/>
            <person name="Hutchinson M.I."/>
            <person name="Powell A.J."/>
            <person name="Barry K."/>
            <person name="Miller A.N."/>
            <person name="Grigoriev I.V."/>
            <person name="Debuchy R."/>
            <person name="Gladieux P."/>
            <person name="Hiltunen Thoren M."/>
            <person name="Johannesson H."/>
        </authorList>
    </citation>
    <scope>NUCLEOTIDE SEQUENCE</scope>
    <source>
        <strain evidence="3">CBS 757.83</strain>
    </source>
</reference>
<gene>
    <name evidence="3" type="ORF">N658DRAFT_429064</name>
</gene>
<feature type="signal peptide" evidence="1">
    <location>
        <begin position="1"/>
        <end position="17"/>
    </location>
</feature>
<protein>
    <submittedName>
        <fullName evidence="3">SGNH hydrolase</fullName>
    </submittedName>
</protein>
<dbReference type="EMBL" id="MU863646">
    <property type="protein sequence ID" value="KAK4099834.1"/>
    <property type="molecule type" value="Genomic_DNA"/>
</dbReference>
<dbReference type="Pfam" id="PF13472">
    <property type="entry name" value="Lipase_GDSL_2"/>
    <property type="match status" value="1"/>
</dbReference>
<keyword evidence="3" id="KW-0378">Hydrolase</keyword>
<dbReference type="Gene3D" id="3.40.50.1110">
    <property type="entry name" value="SGNH hydrolase"/>
    <property type="match status" value="1"/>
</dbReference>
<feature type="domain" description="SGNH hydrolase-type esterase" evidence="2">
    <location>
        <begin position="26"/>
        <end position="258"/>
    </location>
</feature>
<dbReference type="GO" id="GO:0016788">
    <property type="term" value="F:hydrolase activity, acting on ester bonds"/>
    <property type="evidence" value="ECO:0007669"/>
    <property type="project" value="InterPro"/>
</dbReference>
<dbReference type="InterPro" id="IPR037460">
    <property type="entry name" value="SEST-like"/>
</dbReference>
<evidence type="ECO:0000259" key="2">
    <source>
        <dbReference type="Pfam" id="PF13472"/>
    </source>
</evidence>
<dbReference type="PANTHER" id="PTHR37981:SF1">
    <property type="entry name" value="SGNH HYDROLASE-TYPE ESTERASE DOMAIN-CONTAINING PROTEIN"/>
    <property type="match status" value="1"/>
</dbReference>